<keyword evidence="2" id="KW-0378">Hydrolase</keyword>
<dbReference type="SUPFAM" id="SSF49464">
    <property type="entry name" value="Carboxypeptidase regulatory domain-like"/>
    <property type="match status" value="1"/>
</dbReference>
<dbReference type="EMBL" id="CP112998">
    <property type="protein sequence ID" value="WAC12324.1"/>
    <property type="molecule type" value="Genomic_DNA"/>
</dbReference>
<accession>A0A9E8NDR6</accession>
<dbReference type="InterPro" id="IPR008969">
    <property type="entry name" value="CarboxyPept-like_regulatory"/>
</dbReference>
<dbReference type="RefSeq" id="WP_244821811.1">
    <property type="nucleotide sequence ID" value="NZ_CP112998.1"/>
</dbReference>
<evidence type="ECO:0000313" key="3">
    <source>
        <dbReference type="Proteomes" id="UP001164653"/>
    </source>
</evidence>
<dbReference type="GO" id="GO:0004180">
    <property type="term" value="F:carboxypeptidase activity"/>
    <property type="evidence" value="ECO:0007669"/>
    <property type="project" value="UniProtKB-KW"/>
</dbReference>
<reference evidence="2" key="1">
    <citation type="submission" date="2022-11" db="EMBL/GenBank/DDBJ databases">
        <title>Dyadobacter pollutisoli sp. nov., isolated from plastic dumped soil.</title>
        <authorList>
            <person name="Kim J.M."/>
            <person name="Kim K.R."/>
            <person name="Lee J.K."/>
            <person name="Hao L."/>
            <person name="Jeon C.O."/>
        </authorList>
    </citation>
    <scope>NUCLEOTIDE SEQUENCE</scope>
    <source>
        <strain evidence="2">U1</strain>
    </source>
</reference>
<proteinExistence type="predicted"/>
<keyword evidence="1" id="KW-0732">Signal</keyword>
<dbReference type="Proteomes" id="UP001164653">
    <property type="component" value="Chromosome"/>
</dbReference>
<keyword evidence="2" id="KW-0645">Protease</keyword>
<gene>
    <name evidence="2" type="ORF">ON006_31940</name>
</gene>
<dbReference type="AlphaFoldDB" id="A0A9E8NDR6"/>
<keyword evidence="3" id="KW-1185">Reference proteome</keyword>
<dbReference type="Pfam" id="PF13715">
    <property type="entry name" value="CarbopepD_reg_2"/>
    <property type="match status" value="1"/>
</dbReference>
<feature type="chain" id="PRO_5038760599" evidence="1">
    <location>
        <begin position="22"/>
        <end position="175"/>
    </location>
</feature>
<name>A0A9E8NDR6_9BACT</name>
<dbReference type="Gene3D" id="2.60.40.1120">
    <property type="entry name" value="Carboxypeptidase-like, regulatory domain"/>
    <property type="match status" value="1"/>
</dbReference>
<sequence length="175" mass="18746">MKQILLSFLGGLLLLCSHANAQSREVTGKVTSKEDGSPLPGVTIFLKGTNRGTTTNSDGEYSISASSGATLVFSFIGFIKHESQVGSQTLINISLATDETELQEAIITSLGIARDKKALGYSVQEIKGEKLALARDADSTNNVRDFFEKPVSSNSNIAFAKAGENYSSKISYTYH</sequence>
<dbReference type="KEGG" id="dpf:ON006_31940"/>
<organism evidence="2 3">
    <name type="scientific">Dyadobacter pollutisoli</name>
    <dbReference type="NCBI Taxonomy" id="2910158"/>
    <lineage>
        <taxon>Bacteria</taxon>
        <taxon>Pseudomonadati</taxon>
        <taxon>Bacteroidota</taxon>
        <taxon>Cytophagia</taxon>
        <taxon>Cytophagales</taxon>
        <taxon>Spirosomataceae</taxon>
        <taxon>Dyadobacter</taxon>
    </lineage>
</organism>
<protein>
    <submittedName>
        <fullName evidence="2">Carboxypeptidase-like regulatory domain-containing protein</fullName>
    </submittedName>
</protein>
<feature type="signal peptide" evidence="1">
    <location>
        <begin position="1"/>
        <end position="21"/>
    </location>
</feature>
<evidence type="ECO:0000313" key="2">
    <source>
        <dbReference type="EMBL" id="WAC12324.1"/>
    </source>
</evidence>
<keyword evidence="2" id="KW-0121">Carboxypeptidase</keyword>
<evidence type="ECO:0000256" key="1">
    <source>
        <dbReference type="SAM" id="SignalP"/>
    </source>
</evidence>